<organism evidence="1 2">
    <name type="scientific">Meganyctiphanes norvegica</name>
    <name type="common">Northern krill</name>
    <name type="synonym">Thysanopoda norvegica</name>
    <dbReference type="NCBI Taxonomy" id="48144"/>
    <lineage>
        <taxon>Eukaryota</taxon>
        <taxon>Metazoa</taxon>
        <taxon>Ecdysozoa</taxon>
        <taxon>Arthropoda</taxon>
        <taxon>Crustacea</taxon>
        <taxon>Multicrustacea</taxon>
        <taxon>Malacostraca</taxon>
        <taxon>Eumalacostraca</taxon>
        <taxon>Eucarida</taxon>
        <taxon>Euphausiacea</taxon>
        <taxon>Euphausiidae</taxon>
        <taxon>Meganyctiphanes</taxon>
    </lineage>
</organism>
<sequence>MKTKLVQSTSNTLHRTTPNRTFVWHLIHPSEVCGVHVKSQVHDSFNTQGTFVLAIKSKQKYVRVHVNTVNSEAAIEPQTRCYIGHRSRVKHLKPHEYTKKGLENRVTEYLIIKAQHTQIQTPISKGNKQPVLKHLLGN</sequence>
<comment type="caution">
    <text evidence="1">The sequence shown here is derived from an EMBL/GenBank/DDBJ whole genome shotgun (WGS) entry which is preliminary data.</text>
</comment>
<reference evidence="1 2" key="1">
    <citation type="submission" date="2024-05" db="EMBL/GenBank/DDBJ databases">
        <authorList>
            <person name="Wallberg A."/>
        </authorList>
    </citation>
    <scope>NUCLEOTIDE SEQUENCE [LARGE SCALE GENOMIC DNA]</scope>
</reference>
<dbReference type="AlphaFoldDB" id="A0AAV2SSH2"/>
<keyword evidence="2" id="KW-1185">Reference proteome</keyword>
<name>A0AAV2SSH2_MEGNR</name>
<evidence type="ECO:0000313" key="1">
    <source>
        <dbReference type="EMBL" id="CAL4236290.1"/>
    </source>
</evidence>
<proteinExistence type="predicted"/>
<dbReference type="Proteomes" id="UP001497623">
    <property type="component" value="Unassembled WGS sequence"/>
</dbReference>
<evidence type="ECO:0000313" key="2">
    <source>
        <dbReference type="Proteomes" id="UP001497623"/>
    </source>
</evidence>
<accession>A0AAV2SSH2</accession>
<protein>
    <submittedName>
        <fullName evidence="1">Uncharacterized protein</fullName>
    </submittedName>
</protein>
<gene>
    <name evidence="1" type="ORF">MNOR_LOCUS40178</name>
</gene>
<dbReference type="EMBL" id="CAXKWB010117199">
    <property type="protein sequence ID" value="CAL4236290.1"/>
    <property type="molecule type" value="Genomic_DNA"/>
</dbReference>